<dbReference type="OrthoDB" id="2825706at2"/>
<sequence>MIKNKAKLFSAIGLSAVLLVGAASAYAAQQQQEVQVQQVGPTTDKKPTAAEVDAVLKGEHKPATIKVEGMFSSNGKPDPTADYFLNDVKLFSLLKMSAQELKDELATGKSVLEIAASRHVTEKEVIEAISETQIEGQIQAENKGEVPKSKRDSLEKDIAKKVAAVIEHKTETSWNK</sequence>
<evidence type="ECO:0000313" key="3">
    <source>
        <dbReference type="Proteomes" id="UP000256304"/>
    </source>
</evidence>
<proteinExistence type="predicted"/>
<gene>
    <name evidence="2" type="ORF">A8990_1426</name>
</gene>
<organism evidence="2 3">
    <name type="scientific">Paenibacillus taihuensis</name>
    <dbReference type="NCBI Taxonomy" id="1156355"/>
    <lineage>
        <taxon>Bacteria</taxon>
        <taxon>Bacillati</taxon>
        <taxon>Bacillota</taxon>
        <taxon>Bacilli</taxon>
        <taxon>Bacillales</taxon>
        <taxon>Paenibacillaceae</taxon>
        <taxon>Paenibacillus</taxon>
    </lineage>
</organism>
<evidence type="ECO:0000256" key="1">
    <source>
        <dbReference type="SAM" id="SignalP"/>
    </source>
</evidence>
<dbReference type="EMBL" id="QTTN01000042">
    <property type="protein sequence ID" value="REE67579.1"/>
    <property type="molecule type" value="Genomic_DNA"/>
</dbReference>
<reference evidence="2 3" key="1">
    <citation type="submission" date="2018-08" db="EMBL/GenBank/DDBJ databases">
        <title>Genomic Encyclopedia of Type Strains, Phase III (KMG-III): the genomes of soil and plant-associated and newly described type strains.</title>
        <authorList>
            <person name="Whitman W."/>
        </authorList>
    </citation>
    <scope>NUCLEOTIDE SEQUENCE [LARGE SCALE GENOMIC DNA]</scope>
    <source>
        <strain evidence="2 3">CGMCC 1.10966</strain>
    </source>
</reference>
<keyword evidence="3" id="KW-1185">Reference proteome</keyword>
<comment type="caution">
    <text evidence="2">The sequence shown here is derived from an EMBL/GenBank/DDBJ whole genome shotgun (WGS) entry which is preliminary data.</text>
</comment>
<accession>A0A3D9QUA8</accession>
<feature type="chain" id="PRO_5017742269" evidence="1">
    <location>
        <begin position="28"/>
        <end position="176"/>
    </location>
</feature>
<dbReference type="Proteomes" id="UP000256304">
    <property type="component" value="Unassembled WGS sequence"/>
</dbReference>
<protein>
    <submittedName>
        <fullName evidence="2">Uncharacterized protein</fullName>
    </submittedName>
</protein>
<keyword evidence="1" id="KW-0732">Signal</keyword>
<dbReference type="AlphaFoldDB" id="A0A3D9QUA8"/>
<feature type="signal peptide" evidence="1">
    <location>
        <begin position="1"/>
        <end position="27"/>
    </location>
</feature>
<dbReference type="RefSeq" id="WP_116191858.1">
    <property type="nucleotide sequence ID" value="NZ_QTTN01000042.1"/>
</dbReference>
<name>A0A3D9QUA8_9BACL</name>
<evidence type="ECO:0000313" key="2">
    <source>
        <dbReference type="EMBL" id="REE67579.1"/>
    </source>
</evidence>